<comment type="similarity">
    <text evidence="1">Belongs to the CapA family.</text>
</comment>
<evidence type="ECO:0000313" key="3">
    <source>
        <dbReference type="EMBL" id="OGE80713.1"/>
    </source>
</evidence>
<proteinExistence type="inferred from homology"/>
<dbReference type="STRING" id="1817825.A2720_04080"/>
<evidence type="ECO:0000259" key="2">
    <source>
        <dbReference type="SMART" id="SM00854"/>
    </source>
</evidence>
<dbReference type="Proteomes" id="UP000178892">
    <property type="component" value="Unassembled WGS sequence"/>
</dbReference>
<dbReference type="InterPro" id="IPR052169">
    <property type="entry name" value="CW_Biosynth-Accessory"/>
</dbReference>
<dbReference type="AlphaFoldDB" id="A0A1F5NSX8"/>
<dbReference type="PANTHER" id="PTHR33393:SF11">
    <property type="entry name" value="POLYGLUTAMINE SYNTHESIS ACCESSORY PROTEIN RV0574C-RELATED"/>
    <property type="match status" value="1"/>
</dbReference>
<comment type="caution">
    <text evidence="3">The sequence shown here is derived from an EMBL/GenBank/DDBJ whole genome shotgun (WGS) entry which is preliminary data.</text>
</comment>
<dbReference type="SUPFAM" id="SSF56300">
    <property type="entry name" value="Metallo-dependent phosphatases"/>
    <property type="match status" value="1"/>
</dbReference>
<organism evidence="3 4">
    <name type="scientific">Candidatus Doudnabacteria bacterium RIFCSPHIGHO2_01_FULL_46_24</name>
    <dbReference type="NCBI Taxonomy" id="1817825"/>
    <lineage>
        <taxon>Bacteria</taxon>
        <taxon>Candidatus Doudnaibacteriota</taxon>
    </lineage>
</organism>
<dbReference type="SMART" id="SM00854">
    <property type="entry name" value="PGA_cap"/>
    <property type="match status" value="1"/>
</dbReference>
<gene>
    <name evidence="3" type="ORF">A2720_04080</name>
</gene>
<dbReference type="PANTHER" id="PTHR33393">
    <property type="entry name" value="POLYGLUTAMINE SYNTHESIS ACCESSORY PROTEIN RV0574C-RELATED"/>
    <property type="match status" value="1"/>
</dbReference>
<dbReference type="Gene3D" id="3.60.21.10">
    <property type="match status" value="1"/>
</dbReference>
<evidence type="ECO:0000313" key="4">
    <source>
        <dbReference type="Proteomes" id="UP000178892"/>
    </source>
</evidence>
<dbReference type="InterPro" id="IPR029052">
    <property type="entry name" value="Metallo-depent_PP-like"/>
</dbReference>
<dbReference type="EMBL" id="MFEL01000018">
    <property type="protein sequence ID" value="OGE80713.1"/>
    <property type="molecule type" value="Genomic_DNA"/>
</dbReference>
<accession>A0A1F5NSX8</accession>
<dbReference type="CDD" id="cd07381">
    <property type="entry name" value="MPP_CapA"/>
    <property type="match status" value="1"/>
</dbReference>
<protein>
    <recommendedName>
        <fullName evidence="2">Capsule synthesis protein CapA domain-containing protein</fullName>
    </recommendedName>
</protein>
<dbReference type="InterPro" id="IPR019079">
    <property type="entry name" value="Capsule_synth_CapA"/>
</dbReference>
<sequence>MPRSVKLILLIVAAILIVIVLLTTKRAIEPGDYQPSTINYQPQSVTLFFAGDIMLSRNVHDRMAKAGDFALPFNHVVRQVVSANLSFANLESPFNDQGPHFVPNSLVFNADSKSVAGLVAAGFDILSTANNHAFDQGQRGLEFTRDLLEAHDKAHDILAVGTGEGCHQGKIIEKSGIKFGFLAYSYAAYNDGGKQSDPLVCNWNDSAQTAEDIKLLKNKANFVTVSFHAGTEYKRQPDEKNVALAHAATDAGADLLIGHHPHWIQTIEEYKGKYIFYSLGNFIFDQMWSQETREGLTMTMTITMTDQKPEIKKIELMPVVIDDYCCPRWANSSETASILKKINLTSNILVDNND</sequence>
<dbReference type="Pfam" id="PF09587">
    <property type="entry name" value="PGA_cap"/>
    <property type="match status" value="1"/>
</dbReference>
<name>A0A1F5NSX8_9BACT</name>
<feature type="domain" description="Capsule synthesis protein CapA" evidence="2">
    <location>
        <begin position="46"/>
        <end position="286"/>
    </location>
</feature>
<reference evidence="3 4" key="1">
    <citation type="journal article" date="2016" name="Nat. Commun.">
        <title>Thousands of microbial genomes shed light on interconnected biogeochemical processes in an aquifer system.</title>
        <authorList>
            <person name="Anantharaman K."/>
            <person name="Brown C.T."/>
            <person name="Hug L.A."/>
            <person name="Sharon I."/>
            <person name="Castelle C.J."/>
            <person name="Probst A.J."/>
            <person name="Thomas B.C."/>
            <person name="Singh A."/>
            <person name="Wilkins M.J."/>
            <person name="Karaoz U."/>
            <person name="Brodie E.L."/>
            <person name="Williams K.H."/>
            <person name="Hubbard S.S."/>
            <person name="Banfield J.F."/>
        </authorList>
    </citation>
    <scope>NUCLEOTIDE SEQUENCE [LARGE SCALE GENOMIC DNA]</scope>
</reference>
<evidence type="ECO:0000256" key="1">
    <source>
        <dbReference type="ARBA" id="ARBA00005662"/>
    </source>
</evidence>